<keyword evidence="2" id="KW-1185">Reference proteome</keyword>
<accession>A0AAV2ZXV2</accession>
<comment type="caution">
    <text evidence="1">The sequence shown here is derived from an EMBL/GenBank/DDBJ whole genome shotgun (WGS) entry which is preliminary data.</text>
</comment>
<organism evidence="1 2">
    <name type="scientific">Pyxicephalus adspersus</name>
    <name type="common">African bullfrog</name>
    <dbReference type="NCBI Taxonomy" id="30357"/>
    <lineage>
        <taxon>Eukaryota</taxon>
        <taxon>Metazoa</taxon>
        <taxon>Chordata</taxon>
        <taxon>Craniata</taxon>
        <taxon>Vertebrata</taxon>
        <taxon>Euteleostomi</taxon>
        <taxon>Amphibia</taxon>
        <taxon>Batrachia</taxon>
        <taxon>Anura</taxon>
        <taxon>Neobatrachia</taxon>
        <taxon>Ranoidea</taxon>
        <taxon>Pyxicephalidae</taxon>
        <taxon>Pyxicephalinae</taxon>
        <taxon>Pyxicephalus</taxon>
    </lineage>
</organism>
<dbReference type="EMBL" id="DYDO01000011">
    <property type="protein sequence ID" value="DBA16320.1"/>
    <property type="molecule type" value="Genomic_DNA"/>
</dbReference>
<reference evidence="1" key="1">
    <citation type="thesis" date="2020" institute="ProQuest LLC" country="789 East Eisenhower Parkway, Ann Arbor, MI, USA">
        <title>Comparative Genomics and Chromosome Evolution.</title>
        <authorList>
            <person name="Mudd A.B."/>
        </authorList>
    </citation>
    <scope>NUCLEOTIDE SEQUENCE</scope>
    <source>
        <strain evidence="1">1538</strain>
        <tissue evidence="1">Blood</tissue>
    </source>
</reference>
<proteinExistence type="predicted"/>
<evidence type="ECO:0000313" key="1">
    <source>
        <dbReference type="EMBL" id="DBA16320.1"/>
    </source>
</evidence>
<gene>
    <name evidence="1" type="ORF">GDO54_003725</name>
</gene>
<dbReference type="AlphaFoldDB" id="A0AAV2ZXV2"/>
<evidence type="ECO:0000313" key="2">
    <source>
        <dbReference type="Proteomes" id="UP001181693"/>
    </source>
</evidence>
<dbReference type="Proteomes" id="UP001181693">
    <property type="component" value="Unassembled WGS sequence"/>
</dbReference>
<protein>
    <submittedName>
        <fullName evidence="1">Uncharacterized protein</fullName>
    </submittedName>
</protein>
<name>A0AAV2ZXV2_PYXAD</name>
<sequence>MCSSINKDIKHMQYEMSCGCSCPARASEDKKQKYRTVEYVSCFCRTPSTNIDLIMLACVYLQMPKINLRLYDLGGKGRANKQDLI</sequence>